<reference evidence="1" key="1">
    <citation type="submission" date="2019-06" db="EMBL/GenBank/DDBJ databases">
        <authorList>
            <consortium name="Pathogen Informatics"/>
        </authorList>
    </citation>
    <scope>NUCLEOTIDE SEQUENCE</scope>
    <source>
        <strain evidence="1">NCTC6947</strain>
    </source>
</reference>
<dbReference type="AlphaFoldDB" id="A0A509CPB9"/>
<evidence type="ECO:0000313" key="1">
    <source>
        <dbReference type="EMBL" id="VUC86834.1"/>
    </source>
</evidence>
<name>A0A509CPB9_9ENTR</name>
<sequence length="266" mass="29348">MKKLISGIVLITNITYSGFSLANEKYDLKCTLDDGEQMTVSHVSDTVYIAFLAPGDDPDEGGSVIKLDVSSGSVKQELTEPGMKYPYFTLTGTDEEIDGKVIIDYSTDENMNASASFSHIDGKGNSVSKSYCKSKTIEISGNLTEKGIINTKPTNNSANNIDSINKAQPKEPPYGLTVNAETIKQGVSVPYGRWKYEIRSNVDGLTVKNVTVNRGKCKVIWYTNPNNLKWDDTTNFGVTTDARFSTCKPREVVIETNYGVETFKWK</sequence>
<gene>
    <name evidence="1" type="ORF">NCTC6947_04180</name>
</gene>
<accession>A0A509CPB9</accession>
<protein>
    <submittedName>
        <fullName evidence="1">Uncharacterized protein</fullName>
    </submittedName>
</protein>
<organism evidence="1">
    <name type="scientific">Salmonella sp. NCTC 6947</name>
    <dbReference type="NCBI Taxonomy" id="2583581"/>
    <lineage>
        <taxon>Bacteria</taxon>
        <taxon>Pseudomonadati</taxon>
        <taxon>Pseudomonadota</taxon>
        <taxon>Gammaproteobacteria</taxon>
        <taxon>Enterobacterales</taxon>
        <taxon>Enterobacteriaceae</taxon>
        <taxon>Salmonella</taxon>
    </lineage>
</organism>
<proteinExistence type="predicted"/>
<dbReference type="EMBL" id="CABFNZ010000003">
    <property type="protein sequence ID" value="VUC86834.1"/>
    <property type="molecule type" value="Genomic_DNA"/>
</dbReference>